<protein>
    <submittedName>
        <fullName evidence="3">Translation machinery-associated protein 20</fullName>
    </submittedName>
</protein>
<sequence>MHNLPTSTPYIDEVVPKKEQLDAMKILERVTLYLINGEPVFFQHMSDPLLPNLKLVHRFPQASPRIRIDRGAIRCVLSSVTLMAPGITSCQEMMEKSGVRQESI</sequence>
<feature type="domain" description="Pre-PUA" evidence="2">
    <location>
        <begin position="5"/>
        <end position="60"/>
    </location>
</feature>
<dbReference type="GO" id="GO:0003723">
    <property type="term" value="F:RNA binding"/>
    <property type="evidence" value="ECO:0007669"/>
    <property type="project" value="InterPro"/>
</dbReference>
<dbReference type="PANTHER" id="PTHR22798:SF0">
    <property type="entry name" value="MALIGNANT T-CELL-AMPLIFIED SEQUENCE 1"/>
    <property type="match status" value="1"/>
</dbReference>
<evidence type="ECO:0000259" key="2">
    <source>
        <dbReference type="Pfam" id="PF17832"/>
    </source>
</evidence>
<dbReference type="GeneID" id="36286255"/>
<proteinExistence type="predicted"/>
<accession>A0A177ADP4</accession>
<dbReference type="Gene3D" id="3.10.400.20">
    <property type="match status" value="1"/>
</dbReference>
<dbReference type="EMBL" id="KV441392">
    <property type="protein sequence ID" value="OAF60229.1"/>
    <property type="molecule type" value="Genomic_DNA"/>
</dbReference>
<dbReference type="AlphaFoldDB" id="A0A177ADP4"/>
<dbReference type="OrthoDB" id="10249667at2759"/>
<dbReference type="VEuPathDB" id="FungiDB:GMDG_03954"/>
<dbReference type="PANTHER" id="PTHR22798">
    <property type="entry name" value="MCT-1 PROTEIN"/>
    <property type="match status" value="1"/>
</dbReference>
<keyword evidence="1" id="KW-0963">Cytoplasm</keyword>
<dbReference type="Pfam" id="PF17832">
    <property type="entry name" value="Pre-PUA"/>
    <property type="match status" value="1"/>
</dbReference>
<dbReference type="eggNOG" id="KOG2523">
    <property type="taxonomic scope" value="Eukaryota"/>
</dbReference>
<evidence type="ECO:0000256" key="1">
    <source>
        <dbReference type="ARBA" id="ARBA00022490"/>
    </source>
</evidence>
<dbReference type="RefSeq" id="XP_024325511.1">
    <property type="nucleotide sequence ID" value="XM_024466827.1"/>
</dbReference>
<organism evidence="3">
    <name type="scientific">Pseudogymnoascus destructans</name>
    <dbReference type="NCBI Taxonomy" id="655981"/>
    <lineage>
        <taxon>Eukaryota</taxon>
        <taxon>Fungi</taxon>
        <taxon>Dikarya</taxon>
        <taxon>Ascomycota</taxon>
        <taxon>Pezizomycotina</taxon>
        <taxon>Leotiomycetes</taxon>
        <taxon>Thelebolales</taxon>
        <taxon>Thelebolaceae</taxon>
        <taxon>Pseudogymnoascus</taxon>
    </lineage>
</organism>
<dbReference type="InterPro" id="IPR004521">
    <property type="entry name" value="Uncharacterised_CHP00451"/>
</dbReference>
<evidence type="ECO:0000313" key="3">
    <source>
        <dbReference type="EMBL" id="OAF60229.1"/>
    </source>
</evidence>
<dbReference type="InterPro" id="IPR041366">
    <property type="entry name" value="Pre-PUA"/>
</dbReference>
<gene>
    <name evidence="3" type="primary">TMA20_1</name>
    <name evidence="3" type="ORF">VC83_03178</name>
</gene>
<dbReference type="NCBIfam" id="TIGR00451">
    <property type="entry name" value="unchar_dom_2"/>
    <property type="match status" value="1"/>
</dbReference>
<reference evidence="3" key="1">
    <citation type="submission" date="2016-03" db="EMBL/GenBank/DDBJ databases">
        <title>Updated assembly of Pseudogymnoascus destructans, the fungus causing white-nose syndrome of bats.</title>
        <authorList>
            <person name="Palmer J.M."/>
            <person name="Drees K.P."/>
            <person name="Foster J.T."/>
            <person name="Lindner D.L."/>
        </authorList>
    </citation>
    <scope>NUCLEOTIDE SEQUENCE [LARGE SCALE GENOMIC DNA]</scope>
    <source>
        <strain evidence="3">20631-21</strain>
    </source>
</reference>
<dbReference type="GO" id="GO:0001731">
    <property type="term" value="P:formation of translation preinitiation complex"/>
    <property type="evidence" value="ECO:0007669"/>
    <property type="project" value="TreeGrafter"/>
</dbReference>
<name>A0A177ADP4_9PEZI</name>
<dbReference type="InterPro" id="IPR016437">
    <property type="entry name" value="MCT-1/Tma20"/>
</dbReference>
<dbReference type="Proteomes" id="UP000077154">
    <property type="component" value="Unassembled WGS sequence"/>
</dbReference>